<sequence length="47" mass="5578">MMRRARLQIMTFQHHKPLGSNIQLLCNVMQVMLFHHLISCLSIHCVF</sequence>
<accession>H2XPM1</accession>
<name>H2XPM1_CIOIN</name>
<dbReference type="HOGENOM" id="CLU_3175129_0_0_1"/>
<reference evidence="1" key="2">
    <citation type="submission" date="2025-08" db="UniProtKB">
        <authorList>
            <consortium name="Ensembl"/>
        </authorList>
    </citation>
    <scope>IDENTIFICATION</scope>
</reference>
<evidence type="ECO:0000313" key="2">
    <source>
        <dbReference type="Proteomes" id="UP000008144"/>
    </source>
</evidence>
<evidence type="ECO:0000313" key="1">
    <source>
        <dbReference type="Ensembl" id="ENSCINP00000031605.1"/>
    </source>
</evidence>
<organism evidence="1 2">
    <name type="scientific">Ciona intestinalis</name>
    <name type="common">Transparent sea squirt</name>
    <name type="synonym">Ascidia intestinalis</name>
    <dbReference type="NCBI Taxonomy" id="7719"/>
    <lineage>
        <taxon>Eukaryota</taxon>
        <taxon>Metazoa</taxon>
        <taxon>Chordata</taxon>
        <taxon>Tunicata</taxon>
        <taxon>Ascidiacea</taxon>
        <taxon>Phlebobranchia</taxon>
        <taxon>Cionidae</taxon>
        <taxon>Ciona</taxon>
    </lineage>
</organism>
<dbReference type="AlphaFoldDB" id="H2XPM1"/>
<reference evidence="1" key="3">
    <citation type="submission" date="2025-09" db="UniProtKB">
        <authorList>
            <consortium name="Ensembl"/>
        </authorList>
    </citation>
    <scope>IDENTIFICATION</scope>
</reference>
<protein>
    <submittedName>
        <fullName evidence="1">Uncharacterized protein</fullName>
    </submittedName>
</protein>
<proteinExistence type="predicted"/>
<dbReference type="Ensembl" id="ENSCINT00000033437.1">
    <property type="protein sequence ID" value="ENSCINP00000031605.1"/>
    <property type="gene ID" value="ENSCING00000023604.1"/>
</dbReference>
<dbReference type="Proteomes" id="UP000008144">
    <property type="component" value="Unassembled WGS sequence"/>
</dbReference>
<dbReference type="InParanoid" id="H2XPM1"/>
<keyword evidence="2" id="KW-1185">Reference proteome</keyword>
<reference evidence="2" key="1">
    <citation type="journal article" date="2002" name="Science">
        <title>The draft genome of Ciona intestinalis: insights into chordate and vertebrate origins.</title>
        <authorList>
            <person name="Dehal P."/>
            <person name="Satou Y."/>
            <person name="Campbell R.K."/>
            <person name="Chapman J."/>
            <person name="Degnan B."/>
            <person name="De Tomaso A."/>
            <person name="Davidson B."/>
            <person name="Di Gregorio A."/>
            <person name="Gelpke M."/>
            <person name="Goodstein D.M."/>
            <person name="Harafuji N."/>
            <person name="Hastings K.E."/>
            <person name="Ho I."/>
            <person name="Hotta K."/>
            <person name="Huang W."/>
            <person name="Kawashima T."/>
            <person name="Lemaire P."/>
            <person name="Martinez D."/>
            <person name="Meinertzhagen I.A."/>
            <person name="Necula S."/>
            <person name="Nonaka M."/>
            <person name="Putnam N."/>
            <person name="Rash S."/>
            <person name="Saiga H."/>
            <person name="Satake M."/>
            <person name="Terry A."/>
            <person name="Yamada L."/>
            <person name="Wang H.G."/>
            <person name="Awazu S."/>
            <person name="Azumi K."/>
            <person name="Boore J."/>
            <person name="Branno M."/>
            <person name="Chin-Bow S."/>
            <person name="DeSantis R."/>
            <person name="Doyle S."/>
            <person name="Francino P."/>
            <person name="Keys D.N."/>
            <person name="Haga S."/>
            <person name="Hayashi H."/>
            <person name="Hino K."/>
            <person name="Imai K.S."/>
            <person name="Inaba K."/>
            <person name="Kano S."/>
            <person name="Kobayashi K."/>
            <person name="Kobayashi M."/>
            <person name="Lee B.I."/>
            <person name="Makabe K.W."/>
            <person name="Manohar C."/>
            <person name="Matassi G."/>
            <person name="Medina M."/>
            <person name="Mochizuki Y."/>
            <person name="Mount S."/>
            <person name="Morishita T."/>
            <person name="Miura S."/>
            <person name="Nakayama A."/>
            <person name="Nishizaka S."/>
            <person name="Nomoto H."/>
            <person name="Ohta F."/>
            <person name="Oishi K."/>
            <person name="Rigoutsos I."/>
            <person name="Sano M."/>
            <person name="Sasaki A."/>
            <person name="Sasakura Y."/>
            <person name="Shoguchi E."/>
            <person name="Shin-i T."/>
            <person name="Spagnuolo A."/>
            <person name="Stainier D."/>
            <person name="Suzuki M.M."/>
            <person name="Tassy O."/>
            <person name="Takatori N."/>
            <person name="Tokuoka M."/>
            <person name="Yagi K."/>
            <person name="Yoshizaki F."/>
            <person name="Wada S."/>
            <person name="Zhang C."/>
            <person name="Hyatt P.D."/>
            <person name="Larimer F."/>
            <person name="Detter C."/>
            <person name="Doggett N."/>
            <person name="Glavina T."/>
            <person name="Hawkins T."/>
            <person name="Richardson P."/>
            <person name="Lucas S."/>
            <person name="Kohara Y."/>
            <person name="Levine M."/>
            <person name="Satoh N."/>
            <person name="Rokhsar D.S."/>
        </authorList>
    </citation>
    <scope>NUCLEOTIDE SEQUENCE [LARGE SCALE GENOMIC DNA]</scope>
</reference>